<accession>A0AAN9PWN3</accession>
<evidence type="ECO:0000313" key="1">
    <source>
        <dbReference type="EMBL" id="KAK7312992.1"/>
    </source>
</evidence>
<proteinExistence type="predicted"/>
<comment type="caution">
    <text evidence="1">The sequence shown here is derived from an EMBL/GenBank/DDBJ whole genome shotgun (WGS) entry which is preliminary data.</text>
</comment>
<name>A0AAN9PWN3_CANGL</name>
<protein>
    <submittedName>
        <fullName evidence="1">Uncharacterized protein</fullName>
    </submittedName>
</protein>
<dbReference type="Proteomes" id="UP001367508">
    <property type="component" value="Unassembled WGS sequence"/>
</dbReference>
<organism evidence="1 2">
    <name type="scientific">Canavalia gladiata</name>
    <name type="common">Sword bean</name>
    <name type="synonym">Dolichos gladiatus</name>
    <dbReference type="NCBI Taxonomy" id="3824"/>
    <lineage>
        <taxon>Eukaryota</taxon>
        <taxon>Viridiplantae</taxon>
        <taxon>Streptophyta</taxon>
        <taxon>Embryophyta</taxon>
        <taxon>Tracheophyta</taxon>
        <taxon>Spermatophyta</taxon>
        <taxon>Magnoliopsida</taxon>
        <taxon>eudicotyledons</taxon>
        <taxon>Gunneridae</taxon>
        <taxon>Pentapetalae</taxon>
        <taxon>rosids</taxon>
        <taxon>fabids</taxon>
        <taxon>Fabales</taxon>
        <taxon>Fabaceae</taxon>
        <taxon>Papilionoideae</taxon>
        <taxon>50 kb inversion clade</taxon>
        <taxon>NPAAA clade</taxon>
        <taxon>indigoferoid/millettioid clade</taxon>
        <taxon>Phaseoleae</taxon>
        <taxon>Canavalia</taxon>
    </lineage>
</organism>
<keyword evidence="2" id="KW-1185">Reference proteome</keyword>
<sequence>MSLHIDSRRGRVFALPLPQINKLCYNGLGAWKHNTTPKSSFFQFNGVLFLFLLQRSHHSRPVPNVLFPFSFLPPRQNNDINPFPNHLLLKESPPPHKGHSHMHFTC</sequence>
<gene>
    <name evidence="1" type="ORF">VNO77_37302</name>
</gene>
<dbReference type="EMBL" id="JAYMYQ010000009">
    <property type="protein sequence ID" value="KAK7312992.1"/>
    <property type="molecule type" value="Genomic_DNA"/>
</dbReference>
<dbReference type="AlphaFoldDB" id="A0AAN9PWN3"/>
<reference evidence="1 2" key="1">
    <citation type="submission" date="2024-01" db="EMBL/GenBank/DDBJ databases">
        <title>The genomes of 5 underutilized Papilionoideae crops provide insights into root nodulation and disease resistanc.</title>
        <authorList>
            <person name="Jiang F."/>
        </authorList>
    </citation>
    <scope>NUCLEOTIDE SEQUENCE [LARGE SCALE GENOMIC DNA]</scope>
    <source>
        <strain evidence="1">LVBAO_FW01</strain>
        <tissue evidence="1">Leaves</tissue>
    </source>
</reference>
<evidence type="ECO:0000313" key="2">
    <source>
        <dbReference type="Proteomes" id="UP001367508"/>
    </source>
</evidence>